<feature type="domain" description="NodB homology" evidence="5">
    <location>
        <begin position="270"/>
        <end position="443"/>
    </location>
</feature>
<evidence type="ECO:0000259" key="5">
    <source>
        <dbReference type="PROSITE" id="PS51677"/>
    </source>
</evidence>
<dbReference type="InterPro" id="IPR011330">
    <property type="entry name" value="Glyco_hydro/deAcase_b/a-brl"/>
</dbReference>
<keyword evidence="4" id="KW-0732">Signal</keyword>
<feature type="chain" id="PRO_5032661265" evidence="4">
    <location>
        <begin position="26"/>
        <end position="450"/>
    </location>
</feature>
<reference evidence="6 7" key="1">
    <citation type="submission" date="2019-11" db="EMBL/GenBank/DDBJ databases">
        <title>Genome sequences of 17 halophilic strains isolated from different environments.</title>
        <authorList>
            <person name="Furrow R.E."/>
        </authorList>
    </citation>
    <scope>NUCLEOTIDE SEQUENCE [LARGE SCALE GENOMIC DNA]</scope>
    <source>
        <strain evidence="6 7">22511_23_Filter</strain>
    </source>
</reference>
<feature type="compositionally biased region" description="Low complexity" evidence="3">
    <location>
        <begin position="235"/>
        <end position="248"/>
    </location>
</feature>
<dbReference type="InterPro" id="IPR002509">
    <property type="entry name" value="NODB_dom"/>
</dbReference>
<organism evidence="6 7">
    <name type="scientific">Halobacillus litoralis</name>
    <dbReference type="NCBI Taxonomy" id="45668"/>
    <lineage>
        <taxon>Bacteria</taxon>
        <taxon>Bacillati</taxon>
        <taxon>Bacillota</taxon>
        <taxon>Bacilli</taxon>
        <taxon>Bacillales</taxon>
        <taxon>Bacillaceae</taxon>
        <taxon>Halobacillus</taxon>
    </lineage>
</organism>
<evidence type="ECO:0000313" key="6">
    <source>
        <dbReference type="EMBL" id="MYL20367.1"/>
    </source>
</evidence>
<dbReference type="PANTHER" id="PTHR10587:SF133">
    <property type="entry name" value="CHITIN DEACETYLASE 1-RELATED"/>
    <property type="match status" value="1"/>
</dbReference>
<feature type="region of interest" description="Disordered" evidence="3">
    <location>
        <begin position="235"/>
        <end position="264"/>
    </location>
</feature>
<comment type="caution">
    <text evidence="6">The sequence shown here is derived from an EMBL/GenBank/DDBJ whole genome shotgun (WGS) entry which is preliminary data.</text>
</comment>
<dbReference type="InterPro" id="IPR050248">
    <property type="entry name" value="Polysacc_deacetylase_ArnD"/>
</dbReference>
<evidence type="ECO:0000256" key="1">
    <source>
        <dbReference type="ARBA" id="ARBA00022723"/>
    </source>
</evidence>
<dbReference type="EMBL" id="WMET01000002">
    <property type="protein sequence ID" value="MYL20367.1"/>
    <property type="molecule type" value="Genomic_DNA"/>
</dbReference>
<evidence type="ECO:0000256" key="2">
    <source>
        <dbReference type="ARBA" id="ARBA00022801"/>
    </source>
</evidence>
<accession>A0A845E256</accession>
<evidence type="ECO:0000256" key="4">
    <source>
        <dbReference type="SAM" id="SignalP"/>
    </source>
</evidence>
<dbReference type="Gene3D" id="3.20.20.370">
    <property type="entry name" value="Glycoside hydrolase/deacetylase"/>
    <property type="match status" value="1"/>
</dbReference>
<dbReference type="GO" id="GO:0016810">
    <property type="term" value="F:hydrolase activity, acting on carbon-nitrogen (but not peptide) bonds"/>
    <property type="evidence" value="ECO:0007669"/>
    <property type="project" value="InterPro"/>
</dbReference>
<dbReference type="GO" id="GO:0046872">
    <property type="term" value="F:metal ion binding"/>
    <property type="evidence" value="ECO:0007669"/>
    <property type="project" value="UniProtKB-KW"/>
</dbReference>
<gene>
    <name evidence="6" type="ORF">GLW04_10740</name>
</gene>
<dbReference type="AlphaFoldDB" id="A0A845E256"/>
<dbReference type="GO" id="GO:0005975">
    <property type="term" value="P:carbohydrate metabolic process"/>
    <property type="evidence" value="ECO:0007669"/>
    <property type="project" value="InterPro"/>
</dbReference>
<dbReference type="GO" id="GO:0016020">
    <property type="term" value="C:membrane"/>
    <property type="evidence" value="ECO:0007669"/>
    <property type="project" value="TreeGrafter"/>
</dbReference>
<name>A0A845E256_9BACI</name>
<evidence type="ECO:0000313" key="7">
    <source>
        <dbReference type="Proteomes" id="UP000460949"/>
    </source>
</evidence>
<dbReference type="RefSeq" id="WP_160837005.1">
    <property type="nucleotide sequence ID" value="NZ_WMET01000002.1"/>
</dbReference>
<dbReference type="SUPFAM" id="SSF88713">
    <property type="entry name" value="Glycoside hydrolase/deacetylase"/>
    <property type="match status" value="1"/>
</dbReference>
<dbReference type="Gene3D" id="3.30.565.40">
    <property type="entry name" value="Fervidobacterium nodosum Rt17-B1 like"/>
    <property type="match status" value="1"/>
</dbReference>
<protein>
    <submittedName>
        <fullName evidence="6">Polysaccharide deacetylase family protein</fullName>
    </submittedName>
</protein>
<sequence length="450" mass="50944">MRQPIIYISLLVVLVVSGCSFIAKANENDSKQSDEIEPIYDIDMKTELVEHNEYHITIHYPQTVNNQVNQTIADYVNQQKADFKQASYQNKQSGESSESHELHVDFEMLYQDHRFFVIRFIETMDVGGSRVIKNQTVMNFDKKDGRKLDLDELTKNDPDVLDELAALTEEALSEEQLSSRYNVPLHVNKRTFENVALTKEGVRVYLQAEDGTSGYVLVDFDDVKGLIQDELAEALESASAPSETSSSEQVESGRVQSVSTNDLEVETEKKEVALTFDDGPHPKWTSEILTLLDEYDAKGSFFMIGKRVSYYPETARMVAEEGHEIGNHTWDHPRLARLSPEEVDEQILATQDVIKQAAGIETVGLRLPFGEEPPKAYKGDWNTVPWTLYSEEWREQEPEEIAEDITSQAGNGSVILLHELQSQTPEVVEIVLERLTAEGFQFVSVSDLES</sequence>
<dbReference type="PROSITE" id="PS51677">
    <property type="entry name" value="NODB"/>
    <property type="match status" value="1"/>
</dbReference>
<dbReference type="Proteomes" id="UP000460949">
    <property type="component" value="Unassembled WGS sequence"/>
</dbReference>
<feature type="signal peptide" evidence="4">
    <location>
        <begin position="1"/>
        <end position="25"/>
    </location>
</feature>
<evidence type="ECO:0000256" key="3">
    <source>
        <dbReference type="SAM" id="MobiDB-lite"/>
    </source>
</evidence>
<dbReference type="PANTHER" id="PTHR10587">
    <property type="entry name" value="GLYCOSYL TRANSFERASE-RELATED"/>
    <property type="match status" value="1"/>
</dbReference>
<keyword evidence="2" id="KW-0378">Hydrolase</keyword>
<keyword evidence="1" id="KW-0479">Metal-binding</keyword>
<dbReference type="PROSITE" id="PS51257">
    <property type="entry name" value="PROKAR_LIPOPROTEIN"/>
    <property type="match status" value="1"/>
</dbReference>
<proteinExistence type="predicted"/>
<dbReference type="Pfam" id="PF01522">
    <property type="entry name" value="Polysacc_deac_1"/>
    <property type="match status" value="1"/>
</dbReference>